<evidence type="ECO:0000259" key="3">
    <source>
        <dbReference type="PROSITE" id="PS50119"/>
    </source>
</evidence>
<sequence>MEKTTTGDTRGNDAVCAVCEIEYVTVICKECRIVFCHSCFDRLHLHTPAVQHHHKVVAQGTSSETCVPLPTSSTATKSQLAIPSSGDVNGRELNFRAPFLRPHPLRIPTITPGTDSGLRDNDNDDSPRKVPRSHHDTSIPSACVILGSGGSARTRNITPVSSATSRHSPLITFNTSPNAANNARPILNPPVAPSKASDTLQQAESSQLSMQALPAIMTHLPHDPLQQQQFLPTMPLSSAHGAAAAIVNDDGGADHTLEDLFFDRFNSVNDQVDCLEAQLADAVTQAMSSTTTAARIHITRQHLQVMNEERLQALSKVIVHSPDLLQRNRGLPSANVQNVPELWTRSFQKLKAMATHLKTAQSNMVELHGLVVECEGRVEMDKKLRTLHEAMENMRRYIASLRSNRHNECIALLSCCEPLRRRVDDELNEQQRRGLIS</sequence>
<dbReference type="InterPro" id="IPR000315">
    <property type="entry name" value="Znf_B-box"/>
</dbReference>
<organism evidence="4">
    <name type="scientific">Aphanomyces invadans</name>
    <dbReference type="NCBI Taxonomy" id="157072"/>
    <lineage>
        <taxon>Eukaryota</taxon>
        <taxon>Sar</taxon>
        <taxon>Stramenopiles</taxon>
        <taxon>Oomycota</taxon>
        <taxon>Saprolegniomycetes</taxon>
        <taxon>Saprolegniales</taxon>
        <taxon>Verrucalvaceae</taxon>
        <taxon>Aphanomyces</taxon>
    </lineage>
</organism>
<protein>
    <recommendedName>
        <fullName evidence="3">B box-type domain-containing protein</fullName>
    </recommendedName>
</protein>
<dbReference type="VEuPathDB" id="FungiDB:H310_03898"/>
<dbReference type="GeneID" id="20080948"/>
<dbReference type="AlphaFoldDB" id="A0A024UEB1"/>
<evidence type="ECO:0000256" key="1">
    <source>
        <dbReference type="PROSITE-ProRule" id="PRU00024"/>
    </source>
</evidence>
<dbReference type="RefSeq" id="XP_008866189.1">
    <property type="nucleotide sequence ID" value="XM_008867967.1"/>
</dbReference>
<dbReference type="EMBL" id="KI913957">
    <property type="protein sequence ID" value="ETW04751.1"/>
    <property type="molecule type" value="Genomic_DNA"/>
</dbReference>
<dbReference type="OrthoDB" id="71246at2759"/>
<keyword evidence="1" id="KW-0862">Zinc</keyword>
<proteinExistence type="predicted"/>
<reference evidence="4" key="1">
    <citation type="submission" date="2013-12" db="EMBL/GenBank/DDBJ databases">
        <title>The Genome Sequence of Aphanomyces invadans NJM9701.</title>
        <authorList>
            <consortium name="The Broad Institute Genomics Platform"/>
            <person name="Russ C."/>
            <person name="Tyler B."/>
            <person name="van West P."/>
            <person name="Dieguez-Uribeondo J."/>
            <person name="Young S.K."/>
            <person name="Zeng Q."/>
            <person name="Gargeya S."/>
            <person name="Fitzgerald M."/>
            <person name="Abouelleil A."/>
            <person name="Alvarado L."/>
            <person name="Chapman S.B."/>
            <person name="Gainer-Dewar J."/>
            <person name="Goldberg J."/>
            <person name="Griggs A."/>
            <person name="Gujja S."/>
            <person name="Hansen M."/>
            <person name="Howarth C."/>
            <person name="Imamovic A."/>
            <person name="Ireland A."/>
            <person name="Larimer J."/>
            <person name="McCowan C."/>
            <person name="Murphy C."/>
            <person name="Pearson M."/>
            <person name="Poon T.W."/>
            <person name="Priest M."/>
            <person name="Roberts A."/>
            <person name="Saif S."/>
            <person name="Shea T."/>
            <person name="Sykes S."/>
            <person name="Wortman J."/>
            <person name="Nusbaum C."/>
            <person name="Birren B."/>
        </authorList>
    </citation>
    <scope>NUCLEOTIDE SEQUENCE [LARGE SCALE GENOMIC DNA]</scope>
    <source>
        <strain evidence="4">NJM9701</strain>
    </source>
</reference>
<keyword evidence="1" id="KW-0863">Zinc-finger</keyword>
<evidence type="ECO:0000256" key="2">
    <source>
        <dbReference type="SAM" id="MobiDB-lite"/>
    </source>
</evidence>
<dbReference type="GO" id="GO:0008270">
    <property type="term" value="F:zinc ion binding"/>
    <property type="evidence" value="ECO:0007669"/>
    <property type="project" value="UniProtKB-KW"/>
</dbReference>
<gene>
    <name evidence="4" type="ORF">H310_03898</name>
</gene>
<feature type="compositionally biased region" description="Basic and acidic residues" evidence="2">
    <location>
        <begin position="117"/>
        <end position="137"/>
    </location>
</feature>
<name>A0A024UEB1_9STRA</name>
<accession>A0A024UEB1</accession>
<dbReference type="PROSITE" id="PS50119">
    <property type="entry name" value="ZF_BBOX"/>
    <property type="match status" value="1"/>
</dbReference>
<feature type="region of interest" description="Disordered" evidence="2">
    <location>
        <begin position="104"/>
        <end position="142"/>
    </location>
</feature>
<keyword evidence="1" id="KW-0479">Metal-binding</keyword>
<feature type="domain" description="B box-type" evidence="3">
    <location>
        <begin position="11"/>
        <end position="59"/>
    </location>
</feature>
<dbReference type="CDD" id="cd19757">
    <property type="entry name" value="Bbox1"/>
    <property type="match status" value="1"/>
</dbReference>
<evidence type="ECO:0000313" key="4">
    <source>
        <dbReference type="EMBL" id="ETW04751.1"/>
    </source>
</evidence>